<dbReference type="InParanoid" id="J0CQK9"/>
<accession>J0CQK9</accession>
<dbReference type="GO" id="GO:0000981">
    <property type="term" value="F:DNA-binding transcription factor activity, RNA polymerase II-specific"/>
    <property type="evidence" value="ECO:0007669"/>
    <property type="project" value="InterPro"/>
</dbReference>
<dbReference type="SUPFAM" id="SSF57701">
    <property type="entry name" value="Zn2/Cys6 DNA-binding domain"/>
    <property type="match status" value="1"/>
</dbReference>
<sequence>MLRLARNNAHCSTACENCRALKKRCTAVGPTCTSCASMGLICERKPERDGRRARSAELEALKAANAALNAEVCALHALVYALRRSTHPELTYQMLMAPVRECVPNGAHAVLPELPPDAQAVQKAEAGGTSSIAPQVNAFGPLGPPLFTGRASGEEWST</sequence>
<dbReference type="PROSITE" id="PS00463">
    <property type="entry name" value="ZN2_CY6_FUNGAL_1"/>
    <property type="match status" value="1"/>
</dbReference>
<dbReference type="KEGG" id="adl:AURDEDRAFT_178441"/>
<proteinExistence type="predicted"/>
<evidence type="ECO:0000313" key="3">
    <source>
        <dbReference type="Proteomes" id="UP000006514"/>
    </source>
</evidence>
<dbReference type="GO" id="GO:0008270">
    <property type="term" value="F:zinc ion binding"/>
    <property type="evidence" value="ECO:0007669"/>
    <property type="project" value="InterPro"/>
</dbReference>
<dbReference type="InterPro" id="IPR001138">
    <property type="entry name" value="Zn2Cys6_DnaBD"/>
</dbReference>
<keyword evidence="3" id="KW-1185">Reference proteome</keyword>
<dbReference type="Gene3D" id="4.10.240.10">
    <property type="entry name" value="Zn(2)-C6 fungal-type DNA-binding domain"/>
    <property type="match status" value="1"/>
</dbReference>
<evidence type="ECO:0000259" key="1">
    <source>
        <dbReference type="PROSITE" id="PS50048"/>
    </source>
</evidence>
<dbReference type="EMBL" id="JH688928">
    <property type="protein sequence ID" value="EJD32484.1"/>
    <property type="molecule type" value="Genomic_DNA"/>
</dbReference>
<evidence type="ECO:0000313" key="2">
    <source>
        <dbReference type="EMBL" id="EJD32484.1"/>
    </source>
</evidence>
<dbReference type="CDD" id="cd00067">
    <property type="entry name" value="GAL4"/>
    <property type="match status" value="1"/>
</dbReference>
<reference evidence="3" key="1">
    <citation type="journal article" date="2012" name="Science">
        <title>The Paleozoic origin of enzymatic lignin decomposition reconstructed from 31 fungal genomes.</title>
        <authorList>
            <person name="Floudas D."/>
            <person name="Binder M."/>
            <person name="Riley R."/>
            <person name="Barry K."/>
            <person name="Blanchette R.A."/>
            <person name="Henrissat B."/>
            <person name="Martinez A.T."/>
            <person name="Otillar R."/>
            <person name="Spatafora J.W."/>
            <person name="Yadav J.S."/>
            <person name="Aerts A."/>
            <person name="Benoit I."/>
            <person name="Boyd A."/>
            <person name="Carlson A."/>
            <person name="Copeland A."/>
            <person name="Coutinho P.M."/>
            <person name="de Vries R.P."/>
            <person name="Ferreira P."/>
            <person name="Findley K."/>
            <person name="Foster B."/>
            <person name="Gaskell J."/>
            <person name="Glotzer D."/>
            <person name="Gorecki P."/>
            <person name="Heitman J."/>
            <person name="Hesse C."/>
            <person name="Hori C."/>
            <person name="Igarashi K."/>
            <person name="Jurgens J.A."/>
            <person name="Kallen N."/>
            <person name="Kersten P."/>
            <person name="Kohler A."/>
            <person name="Kuees U."/>
            <person name="Kumar T.K.A."/>
            <person name="Kuo A."/>
            <person name="LaButti K."/>
            <person name="Larrondo L.F."/>
            <person name="Lindquist E."/>
            <person name="Ling A."/>
            <person name="Lombard V."/>
            <person name="Lucas S."/>
            <person name="Lundell T."/>
            <person name="Martin R."/>
            <person name="McLaughlin D.J."/>
            <person name="Morgenstern I."/>
            <person name="Morin E."/>
            <person name="Murat C."/>
            <person name="Nagy L.G."/>
            <person name="Nolan M."/>
            <person name="Ohm R.A."/>
            <person name="Patyshakuliyeva A."/>
            <person name="Rokas A."/>
            <person name="Ruiz-Duenas F.J."/>
            <person name="Sabat G."/>
            <person name="Salamov A."/>
            <person name="Samejima M."/>
            <person name="Schmutz J."/>
            <person name="Slot J.C."/>
            <person name="St John F."/>
            <person name="Stenlid J."/>
            <person name="Sun H."/>
            <person name="Sun S."/>
            <person name="Syed K."/>
            <person name="Tsang A."/>
            <person name="Wiebenga A."/>
            <person name="Young D."/>
            <person name="Pisabarro A."/>
            <person name="Eastwood D.C."/>
            <person name="Martin F."/>
            <person name="Cullen D."/>
            <person name="Grigoriev I.V."/>
            <person name="Hibbett D.S."/>
        </authorList>
    </citation>
    <scope>NUCLEOTIDE SEQUENCE [LARGE SCALE GENOMIC DNA]</scope>
    <source>
        <strain evidence="3">TFB10046</strain>
    </source>
</reference>
<protein>
    <recommendedName>
        <fullName evidence="1">Zn(2)-C6 fungal-type domain-containing protein</fullName>
    </recommendedName>
</protein>
<dbReference type="Pfam" id="PF00172">
    <property type="entry name" value="Zn_clus"/>
    <property type="match status" value="1"/>
</dbReference>
<dbReference type="SMART" id="SM00066">
    <property type="entry name" value="GAL4"/>
    <property type="match status" value="1"/>
</dbReference>
<feature type="domain" description="Zn(2)-C6 fungal-type" evidence="1">
    <location>
        <begin position="14"/>
        <end position="42"/>
    </location>
</feature>
<dbReference type="PROSITE" id="PS50048">
    <property type="entry name" value="ZN2_CY6_FUNGAL_2"/>
    <property type="match status" value="1"/>
</dbReference>
<name>J0CQK9_AURST</name>
<dbReference type="InterPro" id="IPR036864">
    <property type="entry name" value="Zn2-C6_fun-type_DNA-bd_sf"/>
</dbReference>
<gene>
    <name evidence="2" type="ORF">AURDEDRAFT_178441</name>
</gene>
<dbReference type="Proteomes" id="UP000006514">
    <property type="component" value="Unassembled WGS sequence"/>
</dbReference>
<organism evidence="2 3">
    <name type="scientific">Auricularia subglabra (strain TFB-10046 / SS5)</name>
    <name type="common">White-rot fungus</name>
    <name type="synonym">Auricularia delicata (strain TFB10046)</name>
    <dbReference type="NCBI Taxonomy" id="717982"/>
    <lineage>
        <taxon>Eukaryota</taxon>
        <taxon>Fungi</taxon>
        <taxon>Dikarya</taxon>
        <taxon>Basidiomycota</taxon>
        <taxon>Agaricomycotina</taxon>
        <taxon>Agaricomycetes</taxon>
        <taxon>Auriculariales</taxon>
        <taxon>Auriculariaceae</taxon>
        <taxon>Auricularia</taxon>
    </lineage>
</organism>
<dbReference type="AlphaFoldDB" id="J0CQK9"/>